<dbReference type="InterPro" id="IPR005106">
    <property type="entry name" value="Asp/hSer_DH_NAD-bd"/>
</dbReference>
<feature type="active site" evidence="6">
    <location>
        <position position="227"/>
    </location>
</feature>
<feature type="domain" description="Aspartate dehydrogenase" evidence="7">
    <location>
        <begin position="174"/>
        <end position="262"/>
    </location>
</feature>
<dbReference type="NCBIfam" id="NF009828">
    <property type="entry name" value="PRK13303.1-3"/>
    <property type="match status" value="1"/>
</dbReference>
<proteinExistence type="inferred from homology"/>
<dbReference type="EMBL" id="LHXO01000013">
    <property type="protein sequence ID" value="KXA95494.1"/>
    <property type="molecule type" value="Genomic_DNA"/>
</dbReference>
<name>A0A133UMP1_9EURY</name>
<evidence type="ECO:0000259" key="8">
    <source>
        <dbReference type="Pfam" id="PF03447"/>
    </source>
</evidence>
<keyword evidence="10" id="KW-1185">Reference proteome</keyword>
<keyword evidence="5 6" id="KW-0520">NAD</keyword>
<dbReference type="Pfam" id="PF03447">
    <property type="entry name" value="NAD_binding_3"/>
    <property type="match status" value="1"/>
</dbReference>
<feature type="binding site" evidence="6">
    <location>
        <position position="129"/>
    </location>
    <ligand>
        <name>NAD(+)</name>
        <dbReference type="ChEBI" id="CHEBI:57540"/>
    </ligand>
</feature>
<accession>A0A133UMP1</accession>
<dbReference type="SUPFAM" id="SSF55347">
    <property type="entry name" value="Glyceraldehyde-3-phosphate dehydrogenase-like, C-terminal domain"/>
    <property type="match status" value="1"/>
</dbReference>
<evidence type="ECO:0000256" key="1">
    <source>
        <dbReference type="ARBA" id="ARBA00008331"/>
    </source>
</evidence>
<keyword evidence="3 6" id="KW-0521">NADP</keyword>
<dbReference type="SUPFAM" id="SSF51735">
    <property type="entry name" value="NAD(P)-binding Rossmann-fold domains"/>
    <property type="match status" value="1"/>
</dbReference>
<comment type="miscellaneous">
    <text evidence="6">The iminoaspartate product is unstable in aqueous solution and can decompose to oxaloacetate and ammonia.</text>
</comment>
<feature type="binding site" evidence="6">
    <location>
        <position position="197"/>
    </location>
    <ligand>
        <name>NAD(+)</name>
        <dbReference type="ChEBI" id="CHEBI:57540"/>
    </ligand>
</feature>
<dbReference type="InterPro" id="IPR022487">
    <property type="entry name" value="Asp_DH_arc"/>
</dbReference>
<dbReference type="NCBIfam" id="NF009829">
    <property type="entry name" value="PRK13303.1-4"/>
    <property type="match status" value="1"/>
</dbReference>
<comment type="pathway">
    <text evidence="6">Cofactor biosynthesis; NAD(+) biosynthesis; iminoaspartate from L-aspartate (dehydrogenase route): step 1/1.</text>
</comment>
<reference evidence="9 10" key="1">
    <citation type="journal article" date="2016" name="Sci. Rep.">
        <title>Metabolic traits of an uncultured archaeal lineage -MSBL1- from brine pools of the Red Sea.</title>
        <authorList>
            <person name="Mwirichia R."/>
            <person name="Alam I."/>
            <person name="Rashid M."/>
            <person name="Vinu M."/>
            <person name="Ba-Alawi W."/>
            <person name="Anthony Kamau A."/>
            <person name="Kamanda Ngugi D."/>
            <person name="Goker M."/>
            <person name="Klenk H.P."/>
            <person name="Bajic V."/>
            <person name="Stingl U."/>
        </authorList>
    </citation>
    <scope>NUCLEOTIDE SEQUENCE [LARGE SCALE GENOMIC DNA]</scope>
    <source>
        <strain evidence="9">SCGC-AAA259E19</strain>
    </source>
</reference>
<dbReference type="InterPro" id="IPR011182">
    <property type="entry name" value="L-Asp_DH"/>
</dbReference>
<evidence type="ECO:0000313" key="10">
    <source>
        <dbReference type="Proteomes" id="UP000070284"/>
    </source>
</evidence>
<dbReference type="Pfam" id="PF01958">
    <property type="entry name" value="Asp_DH_C"/>
    <property type="match status" value="1"/>
</dbReference>
<dbReference type="Gene3D" id="3.30.360.10">
    <property type="entry name" value="Dihydrodipicolinate Reductase, domain 2"/>
    <property type="match status" value="1"/>
</dbReference>
<dbReference type="PANTHER" id="PTHR31873:SF6">
    <property type="entry name" value="ASPARTATE DEHYDROGENASE DOMAIN-CONTAINING PROTEIN"/>
    <property type="match status" value="1"/>
</dbReference>
<evidence type="ECO:0000256" key="3">
    <source>
        <dbReference type="ARBA" id="ARBA00022857"/>
    </source>
</evidence>
<dbReference type="GO" id="GO:0051287">
    <property type="term" value="F:NAD binding"/>
    <property type="evidence" value="ECO:0007669"/>
    <property type="project" value="UniProtKB-UniRule"/>
</dbReference>
<evidence type="ECO:0000256" key="4">
    <source>
        <dbReference type="ARBA" id="ARBA00023002"/>
    </source>
</evidence>
<organism evidence="9 10">
    <name type="scientific">candidate division MSBL1 archaeon SCGC-AAA259E19</name>
    <dbReference type="NCBI Taxonomy" id="1698264"/>
    <lineage>
        <taxon>Archaea</taxon>
        <taxon>Methanobacteriati</taxon>
        <taxon>Methanobacteriota</taxon>
        <taxon>candidate division MSBL1</taxon>
    </lineage>
</organism>
<dbReference type="NCBIfam" id="TIGR03855">
    <property type="entry name" value="NAD_NadX"/>
    <property type="match status" value="1"/>
</dbReference>
<comment type="catalytic activity">
    <reaction evidence="6">
        <text>L-aspartate + NAD(+) + H2O = oxaloacetate + NH4(+) + NADH + H(+)</text>
        <dbReference type="Rhea" id="RHEA:11788"/>
        <dbReference type="ChEBI" id="CHEBI:15377"/>
        <dbReference type="ChEBI" id="CHEBI:15378"/>
        <dbReference type="ChEBI" id="CHEBI:16452"/>
        <dbReference type="ChEBI" id="CHEBI:28938"/>
        <dbReference type="ChEBI" id="CHEBI:29991"/>
        <dbReference type="ChEBI" id="CHEBI:57540"/>
        <dbReference type="ChEBI" id="CHEBI:57945"/>
        <dbReference type="EC" id="1.4.1.21"/>
    </reaction>
</comment>
<evidence type="ECO:0000256" key="5">
    <source>
        <dbReference type="ARBA" id="ARBA00023027"/>
    </source>
</evidence>
<gene>
    <name evidence="6" type="primary">nadX</name>
    <name evidence="9" type="ORF">AKJ65_01620</name>
</gene>
<comment type="catalytic activity">
    <reaction evidence="6">
        <text>L-aspartate + NADP(+) + H2O = oxaloacetate + NH4(+) + NADPH + H(+)</text>
        <dbReference type="Rhea" id="RHEA:11784"/>
        <dbReference type="ChEBI" id="CHEBI:15377"/>
        <dbReference type="ChEBI" id="CHEBI:15378"/>
        <dbReference type="ChEBI" id="CHEBI:16452"/>
        <dbReference type="ChEBI" id="CHEBI:28938"/>
        <dbReference type="ChEBI" id="CHEBI:29991"/>
        <dbReference type="ChEBI" id="CHEBI:57783"/>
        <dbReference type="ChEBI" id="CHEBI:58349"/>
        <dbReference type="EC" id="1.4.1.21"/>
    </reaction>
</comment>
<dbReference type="GO" id="GO:0050661">
    <property type="term" value="F:NADP binding"/>
    <property type="evidence" value="ECO:0007669"/>
    <property type="project" value="UniProtKB-UniRule"/>
</dbReference>
<dbReference type="UniPathway" id="UPA00253">
    <property type="reaction ID" value="UER00456"/>
</dbReference>
<dbReference type="AlphaFoldDB" id="A0A133UMP1"/>
<dbReference type="InterPro" id="IPR002811">
    <property type="entry name" value="Asp_DH"/>
</dbReference>
<dbReference type="GO" id="GO:0033735">
    <property type="term" value="F:aspartate dehydrogenase [NAD(P)+] activity"/>
    <property type="evidence" value="ECO:0007669"/>
    <property type="project" value="UniProtKB-EC"/>
</dbReference>
<dbReference type="Proteomes" id="UP000070284">
    <property type="component" value="Unassembled WGS sequence"/>
</dbReference>
<evidence type="ECO:0000259" key="7">
    <source>
        <dbReference type="Pfam" id="PF01958"/>
    </source>
</evidence>
<dbReference type="GO" id="GO:0016639">
    <property type="term" value="F:oxidoreductase activity, acting on the CH-NH2 group of donors, NAD or NADP as acceptor"/>
    <property type="evidence" value="ECO:0007669"/>
    <property type="project" value="UniProtKB-UniRule"/>
</dbReference>
<keyword evidence="2 6" id="KW-0662">Pyridine nucleotide biosynthesis</keyword>
<sequence length="276" mass="29503">MFERKIAIIGCGAIGSILAKSIDEGNAGNTELRVLFDLQRKRAEELAGEISTSSRVADEIEDVLDDDEVDLVVEAASQEAVSEYSVDVLRSGKDLIILSIGAFSDQKLLSEVREAAEDSGQFVYLPSGAILGVDGIQAAEIAGFEEAVLTTRKSPETLSKTKFVRENDIDLSGLTEPRVVFEGPASEAVEAFPESVNVAATLSLAGSGFQDTRVKIVADPSLDQNVHEIKVRGEAGEFTTKAMNFPSPENPKTSYIAALSAIRTLRNLTGPIWIGA</sequence>
<dbReference type="HAMAP" id="MF_01265">
    <property type="entry name" value="NadX"/>
    <property type="match status" value="1"/>
</dbReference>
<dbReference type="EC" id="1.4.1.21" evidence="6"/>
<dbReference type="InterPro" id="IPR036291">
    <property type="entry name" value="NAD(P)-bd_dom_sf"/>
</dbReference>
<dbReference type="Gene3D" id="3.40.50.720">
    <property type="entry name" value="NAD(P)-binding Rossmann-like Domain"/>
    <property type="match status" value="1"/>
</dbReference>
<comment type="caution">
    <text evidence="9">The sequence shown here is derived from an EMBL/GenBank/DDBJ whole genome shotgun (WGS) entry which is preliminary data.</text>
</comment>
<protein>
    <recommendedName>
        <fullName evidence="6">L-aspartate dehydrogenase</fullName>
        <ecNumber evidence="6">1.4.1.21</ecNumber>
    </recommendedName>
</protein>
<dbReference type="NCBIfam" id="NF009830">
    <property type="entry name" value="PRK13304.1"/>
    <property type="match status" value="1"/>
</dbReference>
<evidence type="ECO:0000256" key="6">
    <source>
        <dbReference type="HAMAP-Rule" id="MF_01265"/>
    </source>
</evidence>
<dbReference type="PANTHER" id="PTHR31873">
    <property type="entry name" value="L-ASPARTATE DEHYDROGENASE-RELATED"/>
    <property type="match status" value="1"/>
</dbReference>
<evidence type="ECO:0000256" key="2">
    <source>
        <dbReference type="ARBA" id="ARBA00022642"/>
    </source>
</evidence>
<dbReference type="GO" id="GO:0009435">
    <property type="term" value="P:NAD+ biosynthetic process"/>
    <property type="evidence" value="ECO:0007669"/>
    <property type="project" value="UniProtKB-UniRule"/>
</dbReference>
<evidence type="ECO:0000313" key="9">
    <source>
        <dbReference type="EMBL" id="KXA95494.1"/>
    </source>
</evidence>
<keyword evidence="4 6" id="KW-0560">Oxidoreductase</keyword>
<feature type="domain" description="Aspartate/homoserine dehydrogenase NAD-binding" evidence="8">
    <location>
        <begin position="10"/>
        <end position="126"/>
    </location>
</feature>
<dbReference type="InterPro" id="IPR020626">
    <property type="entry name" value="Asp_DH_prok"/>
</dbReference>
<dbReference type="PIRSF" id="PIRSF005227">
    <property type="entry name" value="Asp_dh_NAD_syn"/>
    <property type="match status" value="1"/>
</dbReference>
<comment type="similarity">
    <text evidence="1 6">Belongs to the L-aspartate dehydrogenase family.</text>
</comment>
<comment type="function">
    <text evidence="6">Specifically catalyzes the NAD or NADP-dependent dehydrogenation of L-aspartate to iminoaspartate.</text>
</comment>